<dbReference type="EMBL" id="JASCZI010272019">
    <property type="protein sequence ID" value="MED6219272.1"/>
    <property type="molecule type" value="Genomic_DNA"/>
</dbReference>
<comment type="caution">
    <text evidence="2">The sequence shown here is derived from an EMBL/GenBank/DDBJ whole genome shotgun (WGS) entry which is preliminary data.</text>
</comment>
<dbReference type="Proteomes" id="UP001341840">
    <property type="component" value="Unassembled WGS sequence"/>
</dbReference>
<gene>
    <name evidence="2" type="ORF">PIB30_034287</name>
</gene>
<feature type="region of interest" description="Disordered" evidence="1">
    <location>
        <begin position="70"/>
        <end position="98"/>
    </location>
</feature>
<dbReference type="InterPro" id="IPR036875">
    <property type="entry name" value="Znf_CCHC_sf"/>
</dbReference>
<evidence type="ECO:0008006" key="4">
    <source>
        <dbReference type="Google" id="ProtNLM"/>
    </source>
</evidence>
<reference evidence="2 3" key="1">
    <citation type="journal article" date="2023" name="Plants (Basel)">
        <title>Bridging the Gap: Combining Genomics and Transcriptomics Approaches to Understand Stylosanthes scabra, an Orphan Legume from the Brazilian Caatinga.</title>
        <authorList>
            <person name="Ferreira-Neto J.R.C."/>
            <person name="da Silva M.D."/>
            <person name="Binneck E."/>
            <person name="de Melo N.F."/>
            <person name="da Silva R.H."/>
            <person name="de Melo A.L.T.M."/>
            <person name="Pandolfi V."/>
            <person name="Bustamante F.O."/>
            <person name="Brasileiro-Vidal A.C."/>
            <person name="Benko-Iseppon A.M."/>
        </authorList>
    </citation>
    <scope>NUCLEOTIDE SEQUENCE [LARGE SCALE GENOMIC DNA]</scope>
    <source>
        <tissue evidence="2">Leaves</tissue>
    </source>
</reference>
<organism evidence="2 3">
    <name type="scientific">Stylosanthes scabra</name>
    <dbReference type="NCBI Taxonomy" id="79078"/>
    <lineage>
        <taxon>Eukaryota</taxon>
        <taxon>Viridiplantae</taxon>
        <taxon>Streptophyta</taxon>
        <taxon>Embryophyta</taxon>
        <taxon>Tracheophyta</taxon>
        <taxon>Spermatophyta</taxon>
        <taxon>Magnoliopsida</taxon>
        <taxon>eudicotyledons</taxon>
        <taxon>Gunneridae</taxon>
        <taxon>Pentapetalae</taxon>
        <taxon>rosids</taxon>
        <taxon>fabids</taxon>
        <taxon>Fabales</taxon>
        <taxon>Fabaceae</taxon>
        <taxon>Papilionoideae</taxon>
        <taxon>50 kb inversion clade</taxon>
        <taxon>dalbergioids sensu lato</taxon>
        <taxon>Dalbergieae</taxon>
        <taxon>Pterocarpus clade</taxon>
        <taxon>Stylosanthes</taxon>
    </lineage>
</organism>
<evidence type="ECO:0000313" key="2">
    <source>
        <dbReference type="EMBL" id="MED6219272.1"/>
    </source>
</evidence>
<name>A0ABU6Z9K2_9FABA</name>
<keyword evidence="3" id="KW-1185">Reference proteome</keyword>
<evidence type="ECO:0000313" key="3">
    <source>
        <dbReference type="Proteomes" id="UP001341840"/>
    </source>
</evidence>
<protein>
    <recommendedName>
        <fullName evidence="4">CCHC-type domain-containing protein</fullName>
    </recommendedName>
</protein>
<sequence length="98" mass="10406">MYRQFTCPYCGARGHTKRSCSHRKADDLDAVLAATAVAAADKKTNNVNNNTDGEAAQNILTAHADATEIELTQPTYSQQGVMEQAPPSNSATPTPLAT</sequence>
<dbReference type="SUPFAM" id="SSF57756">
    <property type="entry name" value="Retrovirus zinc finger-like domains"/>
    <property type="match status" value="1"/>
</dbReference>
<proteinExistence type="predicted"/>
<evidence type="ECO:0000256" key="1">
    <source>
        <dbReference type="SAM" id="MobiDB-lite"/>
    </source>
</evidence>
<accession>A0ABU6Z9K2</accession>